<organism evidence="4 5">
    <name type="scientific">Bifidobacterium myosotis</name>
    <dbReference type="NCBI Taxonomy" id="1630166"/>
    <lineage>
        <taxon>Bacteria</taxon>
        <taxon>Bacillati</taxon>
        <taxon>Actinomycetota</taxon>
        <taxon>Actinomycetes</taxon>
        <taxon>Bifidobacteriales</taxon>
        <taxon>Bifidobacteriaceae</taxon>
        <taxon>Bifidobacterium</taxon>
    </lineage>
</organism>
<dbReference type="Proteomes" id="UP000410049">
    <property type="component" value="Unassembled WGS sequence"/>
</dbReference>
<dbReference type="Gene3D" id="3.90.400.10">
    <property type="entry name" value="Oligo-1,6-glucosidase, Domain 2"/>
    <property type="match status" value="1"/>
</dbReference>
<evidence type="ECO:0000313" key="5">
    <source>
        <dbReference type="Proteomes" id="UP000410049"/>
    </source>
</evidence>
<evidence type="ECO:0000256" key="1">
    <source>
        <dbReference type="ARBA" id="ARBA00008061"/>
    </source>
</evidence>
<dbReference type="GO" id="GO:0004556">
    <property type="term" value="F:alpha-amylase activity"/>
    <property type="evidence" value="ECO:0007669"/>
    <property type="project" value="TreeGrafter"/>
</dbReference>
<evidence type="ECO:0000256" key="2">
    <source>
        <dbReference type="SAM" id="MobiDB-lite"/>
    </source>
</evidence>
<dbReference type="GO" id="GO:0009313">
    <property type="term" value="P:oligosaccharide catabolic process"/>
    <property type="evidence" value="ECO:0007669"/>
    <property type="project" value="TreeGrafter"/>
</dbReference>
<dbReference type="PANTHER" id="PTHR10357">
    <property type="entry name" value="ALPHA-AMYLASE FAMILY MEMBER"/>
    <property type="match status" value="1"/>
</dbReference>
<reference evidence="4 5" key="1">
    <citation type="journal article" date="2019" name="Syst. Appl. Microbiol.">
        <title>Characterization of Bifidobacterium species in feaces of the Egyptian fruit bat: Description of B. vespertilionis sp. nov. and B. rousetti sp. nov.</title>
        <authorList>
            <person name="Modesto M."/>
            <person name="Satti M."/>
            <person name="Watanabe K."/>
            <person name="Puglisi E."/>
            <person name="Morelli L."/>
            <person name="Huang C.-H."/>
            <person name="Liou J.-S."/>
            <person name="Miyashita M."/>
            <person name="Tamura T."/>
            <person name="Saito S."/>
            <person name="Mori K."/>
            <person name="Huang L."/>
            <person name="Sciavilla P."/>
            <person name="Sandri C."/>
            <person name="Spiezio C."/>
            <person name="Vitali F."/>
            <person name="Cavalieri D."/>
            <person name="Perpetuini G."/>
            <person name="Tofalo R."/>
            <person name="Bonetti A."/>
            <person name="Arita M."/>
            <person name="Mattarelli P."/>
        </authorList>
    </citation>
    <scope>NUCLEOTIDE SEQUENCE [LARGE SCALE GENOMIC DNA]</scope>
    <source>
        <strain evidence="4 5">RST17</strain>
    </source>
</reference>
<protein>
    <submittedName>
        <fullName evidence="4">Alpha-amylase</fullName>
    </submittedName>
</protein>
<dbReference type="AlphaFoldDB" id="A0A5M9ZIL2"/>
<dbReference type="Pfam" id="PF00128">
    <property type="entry name" value="Alpha-amylase"/>
    <property type="match status" value="2"/>
</dbReference>
<dbReference type="InterPro" id="IPR006047">
    <property type="entry name" value="GH13_cat_dom"/>
</dbReference>
<evidence type="ECO:0000259" key="3">
    <source>
        <dbReference type="SMART" id="SM00642"/>
    </source>
</evidence>
<dbReference type="Gene3D" id="3.20.20.80">
    <property type="entry name" value="Glycosidases"/>
    <property type="match status" value="2"/>
</dbReference>
<dbReference type="InterPro" id="IPR017853">
    <property type="entry name" value="GH"/>
</dbReference>
<sequence length="616" mass="68107">MTDHTRHAQTNGSEPPRESPVRHPREPRRGNHHNIRQTAHRRFPRPAWLAYARFYEVYPQSFADTNGDGIGDLPGVLDRLDYIRALGCNALWLNPCFDSPFRDAGYDVRDYTRVAPRYGTNDDLVALFEAAHERGMHVLLDLVPGHTSEGHAWFRASAQPDPADRSVPTIPPDGPHTASPDSPVNVSERYIWTDSWIAGGDGLPFIGGETERDGTYILNFFKCQPALNYGFAHPSQPWQKPALGPDALATCEAMLDVMRFWLSRGADGFRVDMADSLVKHDDEGKPFTIRTWQYLFSKIRPEFPEAAFVSEWGRPHESMEAGFDMDFYLDWRWGGHPNGYNLLLRNTDTPLLHEGDASYFNADSGASIAPFLEQYLPQLREAERVDGLFDLITCNHDTLRTAPRLTERERKVAYGMLLTMPGCPFLYYGDEIGMRYRPLPTKEGGYTRTGSRTPMQWDSGMANLGFSTAPAGQLYLPVDPAVDAPTVDGELARQDSLLNWVHALLALRASRAALTANAGFAVVAAPEDGRTFAYLRTAATVAPVWPAQGIAAEAAIDAPADAPAVMLIAMNPGRETEYVELPDGIGTSPSIALALGGPAVEDGRLRLPPQSFAIVE</sequence>
<feature type="compositionally biased region" description="Basic and acidic residues" evidence="2">
    <location>
        <begin position="15"/>
        <end position="29"/>
    </location>
</feature>
<dbReference type="RefSeq" id="WP_150379587.1">
    <property type="nucleotide sequence ID" value="NZ_RZUH01000006.1"/>
</dbReference>
<dbReference type="SMART" id="SM00642">
    <property type="entry name" value="Aamy"/>
    <property type="match status" value="1"/>
</dbReference>
<name>A0A5M9ZIL2_9BIFI</name>
<feature type="domain" description="Glycosyl hydrolase family 13 catalytic" evidence="3">
    <location>
        <begin position="56"/>
        <end position="465"/>
    </location>
</feature>
<comment type="caution">
    <text evidence="4">The sequence shown here is derived from an EMBL/GenBank/DDBJ whole genome shotgun (WGS) entry which is preliminary data.</text>
</comment>
<dbReference type="SUPFAM" id="SSF51445">
    <property type="entry name" value="(Trans)glycosidases"/>
    <property type="match status" value="1"/>
</dbReference>
<dbReference type="EMBL" id="RZUH01000006">
    <property type="protein sequence ID" value="KAA8827457.1"/>
    <property type="molecule type" value="Genomic_DNA"/>
</dbReference>
<feature type="region of interest" description="Disordered" evidence="2">
    <location>
        <begin position="158"/>
        <end position="184"/>
    </location>
</feature>
<comment type="similarity">
    <text evidence="1">Belongs to the glycosyl hydrolase 13 family.</text>
</comment>
<gene>
    <name evidence="4" type="ORF">EMO91_08585</name>
</gene>
<evidence type="ECO:0000313" key="4">
    <source>
        <dbReference type="EMBL" id="KAA8827457.1"/>
    </source>
</evidence>
<dbReference type="InterPro" id="IPR045857">
    <property type="entry name" value="O16G_dom_2"/>
</dbReference>
<accession>A0A5M9ZIL2</accession>
<dbReference type="PANTHER" id="PTHR10357:SF179">
    <property type="entry name" value="NEUTRAL AND BASIC AMINO ACID TRANSPORT PROTEIN RBAT"/>
    <property type="match status" value="1"/>
</dbReference>
<feature type="region of interest" description="Disordered" evidence="2">
    <location>
        <begin position="1"/>
        <end position="37"/>
    </location>
</feature>
<proteinExistence type="inferred from homology"/>